<evidence type="ECO:0000256" key="3">
    <source>
        <dbReference type="ARBA" id="ARBA00022692"/>
    </source>
</evidence>
<evidence type="ECO:0000256" key="1">
    <source>
        <dbReference type="ARBA" id="ARBA00004167"/>
    </source>
</evidence>
<evidence type="ECO:0000313" key="9">
    <source>
        <dbReference type="EMBL" id="SVA36177.1"/>
    </source>
</evidence>
<reference evidence="9" key="1">
    <citation type="submission" date="2018-05" db="EMBL/GenBank/DDBJ databases">
        <authorList>
            <person name="Lanie J.A."/>
            <person name="Ng W.-L."/>
            <person name="Kazmierczak K.M."/>
            <person name="Andrzejewski T.M."/>
            <person name="Davidsen T.M."/>
            <person name="Wayne K.J."/>
            <person name="Tettelin H."/>
            <person name="Glass J.I."/>
            <person name="Rusch D."/>
            <person name="Podicherti R."/>
            <person name="Tsui H.-C.T."/>
            <person name="Winkler M.E."/>
        </authorList>
    </citation>
    <scope>NUCLEOTIDE SEQUENCE</scope>
</reference>
<dbReference type="GO" id="GO:0016020">
    <property type="term" value="C:membrane"/>
    <property type="evidence" value="ECO:0007669"/>
    <property type="project" value="UniProtKB-ARBA"/>
</dbReference>
<dbReference type="EMBL" id="UINC01008031">
    <property type="protein sequence ID" value="SVA36177.1"/>
    <property type="molecule type" value="Genomic_DNA"/>
</dbReference>
<dbReference type="Gene3D" id="1.20.5.3310">
    <property type="match status" value="1"/>
</dbReference>
<organism evidence="9">
    <name type="scientific">marine metagenome</name>
    <dbReference type="NCBI Taxonomy" id="408172"/>
    <lineage>
        <taxon>unclassified sequences</taxon>
        <taxon>metagenomes</taxon>
        <taxon>ecological metagenomes</taxon>
    </lineage>
</organism>
<keyword evidence="2" id="KW-0813">Transport</keyword>
<comment type="subcellular location">
    <subcellularLocation>
        <location evidence="1">Membrane</location>
        <topology evidence="1">Single-pass membrane protein</topology>
    </subcellularLocation>
</comment>
<keyword evidence="3 8" id="KW-0812">Transmembrane</keyword>
<evidence type="ECO:0000256" key="7">
    <source>
        <dbReference type="ARBA" id="ARBA00023136"/>
    </source>
</evidence>
<evidence type="ECO:0000256" key="6">
    <source>
        <dbReference type="ARBA" id="ARBA00023010"/>
    </source>
</evidence>
<name>A0A381V922_9ZZZZ</name>
<protein>
    <recommendedName>
        <fullName evidence="10">Twin-arginine translocase TatA/TatE family subunit</fullName>
    </recommendedName>
</protein>
<keyword evidence="5 8" id="KW-1133">Transmembrane helix</keyword>
<evidence type="ECO:0000256" key="4">
    <source>
        <dbReference type="ARBA" id="ARBA00022927"/>
    </source>
</evidence>
<keyword evidence="6" id="KW-0811">Translocation</keyword>
<feature type="transmembrane region" description="Helical" evidence="8">
    <location>
        <begin position="6"/>
        <end position="26"/>
    </location>
</feature>
<evidence type="ECO:0000256" key="2">
    <source>
        <dbReference type="ARBA" id="ARBA00022448"/>
    </source>
</evidence>
<evidence type="ECO:0000256" key="5">
    <source>
        <dbReference type="ARBA" id="ARBA00022989"/>
    </source>
</evidence>
<evidence type="ECO:0000256" key="8">
    <source>
        <dbReference type="SAM" id="Phobius"/>
    </source>
</evidence>
<keyword evidence="4" id="KW-0653">Protein transport</keyword>
<sequence>MLEYSLNIIGSEWMIIIFVALILLLGTNRFPEAAKKIGKIVGEFNKAKNEIQNEMKDVANENIEISGPVKNEREKLEIMAKTIGIDSKKKTDDELRTEITSKIGQREIDKQSK</sequence>
<keyword evidence="7 8" id="KW-0472">Membrane</keyword>
<dbReference type="AlphaFoldDB" id="A0A381V922"/>
<dbReference type="GO" id="GO:0015031">
    <property type="term" value="P:protein transport"/>
    <property type="evidence" value="ECO:0007669"/>
    <property type="project" value="UniProtKB-KW"/>
</dbReference>
<dbReference type="Pfam" id="PF02416">
    <property type="entry name" value="TatA_B_E"/>
    <property type="match status" value="1"/>
</dbReference>
<dbReference type="InterPro" id="IPR003369">
    <property type="entry name" value="TatA/B/E"/>
</dbReference>
<gene>
    <name evidence="9" type="ORF">METZ01_LOCUS89031</name>
</gene>
<proteinExistence type="predicted"/>
<accession>A0A381V922</accession>
<evidence type="ECO:0008006" key="10">
    <source>
        <dbReference type="Google" id="ProtNLM"/>
    </source>
</evidence>